<evidence type="ECO:0000256" key="3">
    <source>
        <dbReference type="ARBA" id="ARBA00008145"/>
    </source>
</evidence>
<feature type="binding site" evidence="9">
    <location>
        <position position="10"/>
    </location>
    <ligand>
        <name>S-adenosyl-L-methionine</name>
        <dbReference type="ChEBI" id="CHEBI:59789"/>
    </ligand>
</feature>
<dbReference type="PROSITE" id="PS51585">
    <property type="entry name" value="SAM_MT_TPMT"/>
    <property type="match status" value="1"/>
</dbReference>
<dbReference type="SUPFAM" id="SSF53335">
    <property type="entry name" value="S-adenosyl-L-methionine-dependent methyltransferases"/>
    <property type="match status" value="1"/>
</dbReference>
<dbReference type="PANTHER" id="PTHR10259:SF11">
    <property type="entry name" value="THIOPURINE S-METHYLTRANSFERASE"/>
    <property type="match status" value="1"/>
</dbReference>
<dbReference type="GO" id="GO:0008119">
    <property type="term" value="F:thiopurine S-methyltransferase activity"/>
    <property type="evidence" value="ECO:0007669"/>
    <property type="project" value="UniProtKB-UniRule"/>
</dbReference>
<dbReference type="InterPro" id="IPR022474">
    <property type="entry name" value="Thiopur_S-MeTfrase_Se/Te_detox"/>
</dbReference>
<keyword evidence="6 9" id="KW-0489">Methyltransferase</keyword>
<feature type="binding site" evidence="9">
    <location>
        <position position="66"/>
    </location>
    <ligand>
        <name>S-adenosyl-L-methionine</name>
        <dbReference type="ChEBI" id="CHEBI:59789"/>
    </ligand>
</feature>
<dbReference type="HAMAP" id="MF_00812">
    <property type="entry name" value="Thiopur_methtran"/>
    <property type="match status" value="1"/>
</dbReference>
<reference evidence="10 11" key="1">
    <citation type="submission" date="2016-10" db="EMBL/GenBank/DDBJ databases">
        <authorList>
            <person name="de Groot N.N."/>
        </authorList>
    </citation>
    <scope>NUCLEOTIDE SEQUENCE [LARGE SCALE GENOMIC DNA]</scope>
    <source>
        <strain evidence="10 11">JCM 19513</strain>
    </source>
</reference>
<comment type="similarity">
    <text evidence="3 9">Belongs to the class I-like SAM-binding methyltransferase superfamily. TPMT family.</text>
</comment>
<gene>
    <name evidence="9" type="primary">tpm</name>
    <name evidence="10" type="ORF">SAMN05216214_1178</name>
</gene>
<dbReference type="InterPro" id="IPR025835">
    <property type="entry name" value="Thiopurine_S-MeTrfase"/>
</dbReference>
<dbReference type="InterPro" id="IPR008854">
    <property type="entry name" value="TPMT"/>
</dbReference>
<dbReference type="InterPro" id="IPR029063">
    <property type="entry name" value="SAM-dependent_MTases_sf"/>
</dbReference>
<dbReference type="NCBIfam" id="TIGR03840">
    <property type="entry name" value="TMPT_Se_Te"/>
    <property type="match status" value="1"/>
</dbReference>
<dbReference type="Proteomes" id="UP000185766">
    <property type="component" value="Unassembled WGS sequence"/>
</dbReference>
<dbReference type="GO" id="GO:0010038">
    <property type="term" value="P:response to metal ion"/>
    <property type="evidence" value="ECO:0007669"/>
    <property type="project" value="InterPro"/>
</dbReference>
<organism evidence="10 11">
    <name type="scientific">Atopomonas hussainii</name>
    <dbReference type="NCBI Taxonomy" id="1429083"/>
    <lineage>
        <taxon>Bacteria</taxon>
        <taxon>Pseudomonadati</taxon>
        <taxon>Pseudomonadota</taxon>
        <taxon>Gammaproteobacteria</taxon>
        <taxon>Pseudomonadales</taxon>
        <taxon>Pseudomonadaceae</taxon>
        <taxon>Atopomonas</taxon>
    </lineage>
</organism>
<protein>
    <recommendedName>
        <fullName evidence="4 9">Thiopurine S-methyltransferase</fullName>
        <ecNumber evidence="4 9">2.1.1.67</ecNumber>
    </recommendedName>
    <alternativeName>
        <fullName evidence="9">Thiopurine methyltransferase</fullName>
    </alternativeName>
</protein>
<feature type="binding site" evidence="9">
    <location>
        <position position="45"/>
    </location>
    <ligand>
        <name>S-adenosyl-L-methionine</name>
        <dbReference type="ChEBI" id="CHEBI:59789"/>
    </ligand>
</feature>
<dbReference type="PIRSF" id="PIRSF023956">
    <property type="entry name" value="Thiopurine_S-methyltransferase"/>
    <property type="match status" value="1"/>
</dbReference>
<dbReference type="Gene3D" id="3.40.50.150">
    <property type="entry name" value="Vaccinia Virus protein VP39"/>
    <property type="match status" value="1"/>
</dbReference>
<dbReference type="EMBL" id="FOAS01000017">
    <property type="protein sequence ID" value="SEL66852.1"/>
    <property type="molecule type" value="Genomic_DNA"/>
</dbReference>
<evidence type="ECO:0000313" key="11">
    <source>
        <dbReference type="Proteomes" id="UP000185766"/>
    </source>
</evidence>
<accession>A0A1H7S2R5</accession>
<dbReference type="NCBIfam" id="NF009732">
    <property type="entry name" value="PRK13255.1"/>
    <property type="match status" value="1"/>
</dbReference>
<comment type="subcellular location">
    <subcellularLocation>
        <location evidence="2 9">Cytoplasm</location>
    </subcellularLocation>
</comment>
<evidence type="ECO:0000256" key="1">
    <source>
        <dbReference type="ARBA" id="ARBA00000903"/>
    </source>
</evidence>
<comment type="catalytic activity">
    <reaction evidence="1 9">
        <text>S-adenosyl-L-methionine + a thiopurine = S-adenosyl-L-homocysteine + a thiopurine S-methylether.</text>
        <dbReference type="EC" id="2.1.1.67"/>
    </reaction>
</comment>
<dbReference type="AlphaFoldDB" id="A0A1H7S2R5"/>
<dbReference type="FunFam" id="3.40.50.150:FF:000101">
    <property type="entry name" value="Thiopurine S-methyltransferase"/>
    <property type="match status" value="1"/>
</dbReference>
<evidence type="ECO:0000256" key="2">
    <source>
        <dbReference type="ARBA" id="ARBA00004496"/>
    </source>
</evidence>
<feature type="binding site" evidence="9">
    <location>
        <position position="123"/>
    </location>
    <ligand>
        <name>S-adenosyl-L-methionine</name>
        <dbReference type="ChEBI" id="CHEBI:59789"/>
    </ligand>
</feature>
<evidence type="ECO:0000256" key="7">
    <source>
        <dbReference type="ARBA" id="ARBA00022679"/>
    </source>
</evidence>
<dbReference type="EC" id="2.1.1.67" evidence="4 9"/>
<dbReference type="RefSeq" id="WP_074870198.1">
    <property type="nucleotide sequence ID" value="NZ_FOAS01000017.1"/>
</dbReference>
<evidence type="ECO:0000256" key="8">
    <source>
        <dbReference type="ARBA" id="ARBA00022691"/>
    </source>
</evidence>
<keyword evidence="11" id="KW-1185">Reference proteome</keyword>
<dbReference type="PANTHER" id="PTHR10259">
    <property type="entry name" value="THIOPURINE S-METHYLTRANSFERASE"/>
    <property type="match status" value="1"/>
</dbReference>
<evidence type="ECO:0000313" key="10">
    <source>
        <dbReference type="EMBL" id="SEL66852.1"/>
    </source>
</evidence>
<evidence type="ECO:0000256" key="6">
    <source>
        <dbReference type="ARBA" id="ARBA00022603"/>
    </source>
</evidence>
<evidence type="ECO:0000256" key="5">
    <source>
        <dbReference type="ARBA" id="ARBA00022490"/>
    </source>
</evidence>
<dbReference type="Pfam" id="PF05724">
    <property type="entry name" value="TPMT"/>
    <property type="match status" value="1"/>
</dbReference>
<evidence type="ECO:0000256" key="4">
    <source>
        <dbReference type="ARBA" id="ARBA00011905"/>
    </source>
</evidence>
<dbReference type="GO" id="GO:0005737">
    <property type="term" value="C:cytoplasm"/>
    <property type="evidence" value="ECO:0007669"/>
    <property type="project" value="UniProtKB-SubCell"/>
</dbReference>
<keyword evidence="8 9" id="KW-0949">S-adenosyl-L-methionine</keyword>
<dbReference type="GO" id="GO:0032259">
    <property type="term" value="P:methylation"/>
    <property type="evidence" value="ECO:0007669"/>
    <property type="project" value="UniProtKB-KW"/>
</dbReference>
<dbReference type="STRING" id="1429083.GCA_001885685_00176"/>
<name>A0A1H7S2R5_9GAMM</name>
<evidence type="ECO:0000256" key="9">
    <source>
        <dbReference type="HAMAP-Rule" id="MF_00812"/>
    </source>
</evidence>
<sequence length="213" mass="24277">MHLDFWHERWARNEIGFHEGTPNEQLQRHFHKLQLAANSWVFVPMCGKTNDIGWLLEQGYRVKGAELNEGAVLELFAHLGLTPTLTEHGSLKRYSAAAVEIYCGDIFALDQALLGHIDAVYDRAAIIALPDAMRQRYSQLLIDITEQAPQLLICYEFDKQKRQGPPFSVEHDELQSLYGGAYQFQRLERQILPSYLPDDVDATAVAWLLTASH</sequence>
<keyword evidence="7 9" id="KW-0808">Transferase</keyword>
<keyword evidence="5 9" id="KW-0963">Cytoplasm</keyword>
<proteinExistence type="inferred from homology"/>